<dbReference type="Gene3D" id="3.20.20.140">
    <property type="entry name" value="Metal-dependent hydrolases"/>
    <property type="match status" value="1"/>
</dbReference>
<gene>
    <name evidence="2" type="ORF">I3J27_20780</name>
</gene>
<dbReference type="InterPro" id="IPR006680">
    <property type="entry name" value="Amidohydro-rel"/>
</dbReference>
<dbReference type="RefSeq" id="WP_270160309.1">
    <property type="nucleotide sequence ID" value="NZ_CP089391.1"/>
</dbReference>
<proteinExistence type="predicted"/>
<evidence type="ECO:0000313" key="3">
    <source>
        <dbReference type="Proteomes" id="UP001179614"/>
    </source>
</evidence>
<evidence type="ECO:0000313" key="2">
    <source>
        <dbReference type="EMBL" id="WBL75479.1"/>
    </source>
</evidence>
<reference evidence="2" key="1">
    <citation type="submission" date="2021-12" db="EMBL/GenBank/DDBJ databases">
        <title>Bradyrhizobium xenonodulans sp. nov.</title>
        <authorList>
            <person name="Claassens R."/>
            <person name="Venter S.N."/>
            <person name="Beukes C.W."/>
            <person name="Stepkowski T."/>
            <person name="Steenkamp E.T."/>
        </authorList>
    </citation>
    <scope>NUCLEOTIDE SEQUENCE</scope>
    <source>
        <strain evidence="2">14AB</strain>
    </source>
</reference>
<evidence type="ECO:0000259" key="1">
    <source>
        <dbReference type="Pfam" id="PF04909"/>
    </source>
</evidence>
<protein>
    <submittedName>
        <fullName evidence="2">Amidohydrolase</fullName>
    </submittedName>
</protein>
<dbReference type="Proteomes" id="UP001179614">
    <property type="component" value="Chromosome"/>
</dbReference>
<organism evidence="2 3">
    <name type="scientific">Bradyrhizobium xenonodulans</name>
    <dbReference type="NCBI Taxonomy" id="2736875"/>
    <lineage>
        <taxon>Bacteria</taxon>
        <taxon>Pseudomonadati</taxon>
        <taxon>Pseudomonadota</taxon>
        <taxon>Alphaproteobacteria</taxon>
        <taxon>Hyphomicrobiales</taxon>
        <taxon>Nitrobacteraceae</taxon>
        <taxon>Bradyrhizobium</taxon>
    </lineage>
</organism>
<dbReference type="Pfam" id="PF04909">
    <property type="entry name" value="Amidohydro_2"/>
    <property type="match status" value="1"/>
</dbReference>
<feature type="domain" description="Amidohydrolase-related" evidence="1">
    <location>
        <begin position="101"/>
        <end position="326"/>
    </location>
</feature>
<keyword evidence="3" id="KW-1185">Reference proteome</keyword>
<accession>A0ABY7MBM1</accession>
<sequence length="341" mass="39186">MVALKKQAPEAQPAQYEFSDTHIHFTNYVQDGPDIRELLKMMGTTIKRTTLFGLPLQQHWSHAEMGDFAPTYYMQADAPLYYYSFTDACIAMAYMSLSPEEQARFDPMITGFNPADMYGVEHIRRVLRTFPGVFCGIGEFSVYKEFVSSKIAGEKATLGNPALGRILDFAGEVGMIAMIHTDIDKPFPKSDQPPFLARQTRELFERHPKTKIIWAHIGLGRVVRPIENQAELIVRALKDPKLDHVYFDISWDETAKYAVESPESMNRVATAINDHPHRFLFGTDCVAPRKIEQMTDVFHKYDPIWKLLTPEASRMVRLENHERLFDQAKKDTRAWEKANLH</sequence>
<dbReference type="SUPFAM" id="SSF51556">
    <property type="entry name" value="Metallo-dependent hydrolases"/>
    <property type="match status" value="1"/>
</dbReference>
<dbReference type="InterPro" id="IPR032466">
    <property type="entry name" value="Metal_Hydrolase"/>
</dbReference>
<name>A0ABY7MBM1_9BRAD</name>
<dbReference type="EMBL" id="CP089391">
    <property type="protein sequence ID" value="WBL75479.1"/>
    <property type="molecule type" value="Genomic_DNA"/>
</dbReference>